<dbReference type="AlphaFoldDB" id="A0AAE1NUH5"/>
<gene>
    <name evidence="1" type="ORF">Pmani_031021</name>
</gene>
<proteinExistence type="predicted"/>
<keyword evidence="2" id="KW-1185">Reference proteome</keyword>
<sequence length="107" mass="11967">MNCCDNNWNQMKDLHIQFRLSGRAVPSLVDQSRVDAQTDGHPNESRGDSEICFLEGNKQGDYSTGKTSSCIHCRDLFLTTYNLHPFNPHVDVLLKFPKVSGRAAPSS</sequence>
<dbReference type="EMBL" id="JAWZYT010003841">
    <property type="protein sequence ID" value="KAK4296490.1"/>
    <property type="molecule type" value="Genomic_DNA"/>
</dbReference>
<evidence type="ECO:0000313" key="1">
    <source>
        <dbReference type="EMBL" id="KAK4296490.1"/>
    </source>
</evidence>
<reference evidence="1" key="1">
    <citation type="submission" date="2023-11" db="EMBL/GenBank/DDBJ databases">
        <title>Genome assemblies of two species of porcelain crab, Petrolisthes cinctipes and Petrolisthes manimaculis (Anomura: Porcellanidae).</title>
        <authorList>
            <person name="Angst P."/>
        </authorList>
    </citation>
    <scope>NUCLEOTIDE SEQUENCE</scope>
    <source>
        <strain evidence="1">PB745_02</strain>
        <tissue evidence="1">Gill</tissue>
    </source>
</reference>
<comment type="caution">
    <text evidence="1">The sequence shown here is derived from an EMBL/GenBank/DDBJ whole genome shotgun (WGS) entry which is preliminary data.</text>
</comment>
<name>A0AAE1NUH5_9EUCA</name>
<protein>
    <submittedName>
        <fullName evidence="1">Uncharacterized protein</fullName>
    </submittedName>
</protein>
<evidence type="ECO:0000313" key="2">
    <source>
        <dbReference type="Proteomes" id="UP001292094"/>
    </source>
</evidence>
<accession>A0AAE1NUH5</accession>
<organism evidence="1 2">
    <name type="scientific">Petrolisthes manimaculis</name>
    <dbReference type="NCBI Taxonomy" id="1843537"/>
    <lineage>
        <taxon>Eukaryota</taxon>
        <taxon>Metazoa</taxon>
        <taxon>Ecdysozoa</taxon>
        <taxon>Arthropoda</taxon>
        <taxon>Crustacea</taxon>
        <taxon>Multicrustacea</taxon>
        <taxon>Malacostraca</taxon>
        <taxon>Eumalacostraca</taxon>
        <taxon>Eucarida</taxon>
        <taxon>Decapoda</taxon>
        <taxon>Pleocyemata</taxon>
        <taxon>Anomura</taxon>
        <taxon>Galatheoidea</taxon>
        <taxon>Porcellanidae</taxon>
        <taxon>Petrolisthes</taxon>
    </lineage>
</organism>
<dbReference type="Proteomes" id="UP001292094">
    <property type="component" value="Unassembled WGS sequence"/>
</dbReference>